<name>A0ABU1SG28_9MICO</name>
<dbReference type="GO" id="GO:0004140">
    <property type="term" value="F:dephospho-CoA kinase activity"/>
    <property type="evidence" value="ECO:0007669"/>
    <property type="project" value="UniProtKB-EC"/>
</dbReference>
<dbReference type="EC" id="2.7.1.24" evidence="1"/>
<dbReference type="SUPFAM" id="SSF81301">
    <property type="entry name" value="Nucleotidyltransferase"/>
    <property type="match status" value="1"/>
</dbReference>
<protein>
    <submittedName>
        <fullName evidence="1">Dephospho-CoA kinase</fullName>
        <ecNumber evidence="1">2.7.1.24</ecNumber>
    </submittedName>
</protein>
<dbReference type="EMBL" id="JAVDUM010000015">
    <property type="protein sequence ID" value="MDR6868572.1"/>
    <property type="molecule type" value="Genomic_DNA"/>
</dbReference>
<comment type="caution">
    <text evidence="1">The sequence shown here is derived from an EMBL/GenBank/DDBJ whole genome shotgun (WGS) entry which is preliminary data.</text>
</comment>
<evidence type="ECO:0000313" key="2">
    <source>
        <dbReference type="Proteomes" id="UP001259347"/>
    </source>
</evidence>
<reference evidence="1 2" key="1">
    <citation type="submission" date="2023-07" db="EMBL/GenBank/DDBJ databases">
        <title>Sorghum-associated microbial communities from plants grown in Nebraska, USA.</title>
        <authorList>
            <person name="Schachtman D."/>
        </authorList>
    </citation>
    <scope>NUCLEOTIDE SEQUENCE [LARGE SCALE GENOMIC DNA]</scope>
    <source>
        <strain evidence="1 2">2980</strain>
    </source>
</reference>
<keyword evidence="1" id="KW-0808">Transferase</keyword>
<dbReference type="Proteomes" id="UP001259347">
    <property type="component" value="Unassembled WGS sequence"/>
</dbReference>
<gene>
    <name evidence="1" type="ORF">J2Y69_003191</name>
</gene>
<dbReference type="InterPro" id="IPR007344">
    <property type="entry name" value="GrpB/CoaE"/>
</dbReference>
<keyword evidence="1" id="KW-0418">Kinase</keyword>
<dbReference type="PANTHER" id="PTHR34822">
    <property type="entry name" value="GRPB DOMAIN PROTEIN (AFU_ORTHOLOGUE AFUA_1G01530)"/>
    <property type="match status" value="1"/>
</dbReference>
<evidence type="ECO:0000313" key="1">
    <source>
        <dbReference type="EMBL" id="MDR6868572.1"/>
    </source>
</evidence>
<organism evidence="1 2">
    <name type="scientific">Microbacterium resistens</name>
    <dbReference type="NCBI Taxonomy" id="156977"/>
    <lineage>
        <taxon>Bacteria</taxon>
        <taxon>Bacillati</taxon>
        <taxon>Actinomycetota</taxon>
        <taxon>Actinomycetes</taxon>
        <taxon>Micrococcales</taxon>
        <taxon>Microbacteriaceae</taxon>
        <taxon>Microbacterium</taxon>
    </lineage>
</organism>
<accession>A0ABU1SG28</accession>
<dbReference type="Pfam" id="PF04229">
    <property type="entry name" value="GrpB"/>
    <property type="match status" value="1"/>
</dbReference>
<dbReference type="Gene3D" id="3.30.460.10">
    <property type="entry name" value="Beta Polymerase, domain 2"/>
    <property type="match status" value="1"/>
</dbReference>
<dbReference type="RefSeq" id="WP_310022525.1">
    <property type="nucleotide sequence ID" value="NZ_JAVDUM010000015.1"/>
</dbReference>
<proteinExistence type="predicted"/>
<keyword evidence="2" id="KW-1185">Reference proteome</keyword>
<dbReference type="PANTHER" id="PTHR34822:SF1">
    <property type="entry name" value="GRPB FAMILY PROTEIN"/>
    <property type="match status" value="1"/>
</dbReference>
<dbReference type="InterPro" id="IPR043519">
    <property type="entry name" value="NT_sf"/>
</dbReference>
<sequence length="203" mass="22055">MASARIVPYDPGWPVLADEWLSRIETALSGVPGAGSFVYEHIGSTAVPGLAAKPIIDLQLRAPTLPEVVPVTVALDGLGLSRALGSRPDSPGVHADIPRPGTSAARHEKLLFHRPAGPGPTSGESEVILHVRLADSPFADFVVAFRDWLRRDEEARREYEALKRALAAEHADAADYDDYTRAKSRFMDAAQGRMGWRTPRGDR</sequence>